<evidence type="ECO:0000256" key="3">
    <source>
        <dbReference type="ARBA" id="ARBA00016612"/>
    </source>
</evidence>
<evidence type="ECO:0000256" key="4">
    <source>
        <dbReference type="ARBA" id="ARBA00022692"/>
    </source>
</evidence>
<evidence type="ECO:0000256" key="10">
    <source>
        <dbReference type="SAM" id="Phobius"/>
    </source>
</evidence>
<dbReference type="InterPro" id="IPR039428">
    <property type="entry name" value="NUOK/Mnh_C1-like"/>
</dbReference>
<comment type="subcellular location">
    <subcellularLocation>
        <location evidence="1">Membrane</location>
        <topology evidence="1">Multi-pass membrane protein</topology>
    </subcellularLocation>
</comment>
<organism evidence="11">
    <name type="scientific">Phascolosoma scolops</name>
    <dbReference type="NCBI Taxonomy" id="210802"/>
    <lineage>
        <taxon>Eukaryota</taxon>
        <taxon>Metazoa</taxon>
        <taxon>Spiralia</taxon>
        <taxon>Lophotrochozoa</taxon>
        <taxon>Annelida</taxon>
        <taxon>Sipuncula</taxon>
        <taxon>Phascolosomatidea</taxon>
        <taxon>Phascolosomatiformes</taxon>
        <taxon>Phascolosomatidae</taxon>
        <taxon>Phascolosoma</taxon>
    </lineage>
</organism>
<evidence type="ECO:0000256" key="1">
    <source>
        <dbReference type="ARBA" id="ARBA00004141"/>
    </source>
</evidence>
<evidence type="ECO:0000256" key="5">
    <source>
        <dbReference type="ARBA" id="ARBA00022967"/>
    </source>
</evidence>
<evidence type="ECO:0000256" key="6">
    <source>
        <dbReference type="ARBA" id="ARBA00022989"/>
    </source>
</evidence>
<keyword evidence="7" id="KW-0520">NAD</keyword>
<dbReference type="EMBL" id="MT239480">
    <property type="protein sequence ID" value="QWC36315.1"/>
    <property type="molecule type" value="Genomic_DNA"/>
</dbReference>
<feature type="transmembrane region" description="Helical" evidence="10">
    <location>
        <begin position="6"/>
        <end position="22"/>
    </location>
</feature>
<comment type="similarity">
    <text evidence="2">Belongs to the complex I subunit 4L family.</text>
</comment>
<feature type="transmembrane region" description="Helical" evidence="10">
    <location>
        <begin position="27"/>
        <end position="47"/>
    </location>
</feature>
<name>A0A8E8FT95_9ANNE</name>
<keyword evidence="6 10" id="KW-1133">Transmembrane helix</keyword>
<evidence type="ECO:0000313" key="11">
    <source>
        <dbReference type="EMBL" id="QWC36315.1"/>
    </source>
</evidence>
<dbReference type="GO" id="GO:0016020">
    <property type="term" value="C:membrane"/>
    <property type="evidence" value="ECO:0007669"/>
    <property type="project" value="UniProtKB-SubCell"/>
</dbReference>
<sequence length="94" mass="10431">MFFSTAFILSSFPMWALITLLLQRKQFLMALLALEVLALSLVMILLFSSMKSLFLLLLILPMAACEASVGLALLVSSTRHFGSDMLSNLTTSKW</sequence>
<evidence type="ECO:0000256" key="8">
    <source>
        <dbReference type="ARBA" id="ARBA00023136"/>
    </source>
</evidence>
<dbReference type="AlphaFoldDB" id="A0A8E8FT95"/>
<accession>A0A8E8FT95</accession>
<gene>
    <name evidence="11" type="primary">nad4l</name>
</gene>
<evidence type="ECO:0000256" key="7">
    <source>
        <dbReference type="ARBA" id="ARBA00023027"/>
    </source>
</evidence>
<dbReference type="Pfam" id="PF00420">
    <property type="entry name" value="Oxidored_q2"/>
    <property type="match status" value="1"/>
</dbReference>
<keyword evidence="4 10" id="KW-0812">Transmembrane</keyword>
<keyword evidence="5" id="KW-1278">Translocase</keyword>
<evidence type="ECO:0000256" key="2">
    <source>
        <dbReference type="ARBA" id="ARBA00010519"/>
    </source>
</evidence>
<reference evidence="11" key="1">
    <citation type="journal article" date="2020" name="Mitochondrial DNA Part B Resour">
        <title>The complete mitochondrial genome of Phascolosoma scolops (Sipuncula, Phascolosomatidae) from Beibu Bay.</title>
        <authorList>
            <person name="Zhong S."/>
            <person name="Huang L."/>
            <person name="Liu Y."/>
            <person name="Huang G."/>
            <person name="Chen X."/>
        </authorList>
    </citation>
    <scope>NUCLEOTIDE SEQUENCE</scope>
</reference>
<keyword evidence="8 10" id="KW-0472">Membrane</keyword>
<feature type="transmembrane region" description="Helical" evidence="10">
    <location>
        <begin position="53"/>
        <end position="75"/>
    </location>
</feature>
<protein>
    <recommendedName>
        <fullName evidence="3">NADH-ubiquinone oxidoreductase chain 4L</fullName>
    </recommendedName>
    <alternativeName>
        <fullName evidence="9">NADH dehydrogenase subunit 4L</fullName>
    </alternativeName>
</protein>
<evidence type="ECO:0000256" key="9">
    <source>
        <dbReference type="ARBA" id="ARBA00031586"/>
    </source>
</evidence>
<proteinExistence type="inferred from homology"/>
<geneLocation type="mitochondrion" evidence="11"/>
<keyword evidence="11" id="KW-0496">Mitochondrion</keyword>